<evidence type="ECO:0000313" key="2">
    <source>
        <dbReference type="EMBL" id="ELU41295.1"/>
    </source>
</evidence>
<evidence type="ECO:0000256" key="1">
    <source>
        <dbReference type="SAM" id="MobiDB-lite"/>
    </source>
</evidence>
<accession>L8WTK9</accession>
<gene>
    <name evidence="2" type="ORF">AG1IA_04678</name>
</gene>
<organism evidence="2 3">
    <name type="scientific">Thanatephorus cucumeris (strain AG1-IA)</name>
    <name type="common">Rice sheath blight fungus</name>
    <name type="synonym">Rhizoctonia solani</name>
    <dbReference type="NCBI Taxonomy" id="983506"/>
    <lineage>
        <taxon>Eukaryota</taxon>
        <taxon>Fungi</taxon>
        <taxon>Dikarya</taxon>
        <taxon>Basidiomycota</taxon>
        <taxon>Agaricomycotina</taxon>
        <taxon>Agaricomycetes</taxon>
        <taxon>Cantharellales</taxon>
        <taxon>Ceratobasidiaceae</taxon>
        <taxon>Rhizoctonia</taxon>
        <taxon>Rhizoctonia solani AG-1</taxon>
    </lineage>
</organism>
<dbReference type="HOGENOM" id="CLU_070399_0_0_1"/>
<evidence type="ECO:0000313" key="3">
    <source>
        <dbReference type="Proteomes" id="UP000011668"/>
    </source>
</evidence>
<feature type="region of interest" description="Disordered" evidence="1">
    <location>
        <begin position="152"/>
        <end position="186"/>
    </location>
</feature>
<comment type="caution">
    <text evidence="2">The sequence shown here is derived from an EMBL/GenBank/DDBJ whole genome shotgun (WGS) entry which is preliminary data.</text>
</comment>
<keyword evidence="3" id="KW-1185">Reference proteome</keyword>
<name>L8WTK9_THACA</name>
<dbReference type="OrthoDB" id="3177745at2759"/>
<sequence>MIHCKTQCIALAIDACNRAVAISMRPISQHLSAFGLFHFLFGLSGLESLGSSLAHSLVPDQQPIAPHWLCVFLANQRCVESDFIKRDTSTPLSFISYRTMSGTPVIFSTVMWAPNDNHGPLVTRRRGSGTMPYAVRGTQPCIASRRGSIDSRGRRRSVCTAPANNNTIGHAVQPDKAAPKSVRWDPSVDKYPEEEAQENKIRMPVPVPVNSSVSKSASPPACRPFRIIDLPVYHRDDVRTELNERLLKTLNDVVPLSQKYPLMAPAAAYIQDELYAIAQDLAEISYSRQTYIADNIPDVLRRIRRLAGNIYVLPSPPTQDDVYRLLSLANDARQIRIAVA</sequence>
<reference evidence="2 3" key="1">
    <citation type="journal article" date="2013" name="Nat. Commun.">
        <title>The evolution and pathogenic mechanisms of the rice sheath blight pathogen.</title>
        <authorList>
            <person name="Zheng A."/>
            <person name="Lin R."/>
            <person name="Xu L."/>
            <person name="Qin P."/>
            <person name="Tang C."/>
            <person name="Ai P."/>
            <person name="Zhang D."/>
            <person name="Liu Y."/>
            <person name="Sun Z."/>
            <person name="Feng H."/>
            <person name="Wang Y."/>
            <person name="Chen Y."/>
            <person name="Liang X."/>
            <person name="Fu R."/>
            <person name="Li Q."/>
            <person name="Zhang J."/>
            <person name="Yu X."/>
            <person name="Xie Z."/>
            <person name="Ding L."/>
            <person name="Guan P."/>
            <person name="Tang J."/>
            <person name="Liang Y."/>
            <person name="Wang S."/>
            <person name="Deng Q."/>
            <person name="Li S."/>
            <person name="Zhu J."/>
            <person name="Wang L."/>
            <person name="Liu H."/>
            <person name="Li P."/>
        </authorList>
    </citation>
    <scope>NUCLEOTIDE SEQUENCE [LARGE SCALE GENOMIC DNA]</scope>
    <source>
        <strain evidence="3">AG-1 IA</strain>
    </source>
</reference>
<proteinExistence type="predicted"/>
<protein>
    <submittedName>
        <fullName evidence="2">Uncharacterized protein</fullName>
    </submittedName>
</protein>
<dbReference type="Proteomes" id="UP000011668">
    <property type="component" value="Unassembled WGS sequence"/>
</dbReference>
<dbReference type="EMBL" id="AFRT01001085">
    <property type="protein sequence ID" value="ELU41295.1"/>
    <property type="molecule type" value="Genomic_DNA"/>
</dbReference>
<dbReference type="AlphaFoldDB" id="L8WTK9"/>